<dbReference type="Pfam" id="PF04874">
    <property type="entry name" value="Mak16"/>
    <property type="match status" value="1"/>
</dbReference>
<evidence type="ECO:0000259" key="6">
    <source>
        <dbReference type="Pfam" id="PF01778"/>
    </source>
</evidence>
<proteinExistence type="inferred from homology"/>
<dbReference type="GO" id="GO:0000460">
    <property type="term" value="P:maturation of 5.8S rRNA"/>
    <property type="evidence" value="ECO:0007669"/>
    <property type="project" value="TreeGrafter"/>
</dbReference>
<name>A0A1Y2G376_9BASI</name>
<comment type="caution">
    <text evidence="7">The sequence shown here is derived from an EMBL/GenBank/DDBJ whole genome shotgun (WGS) entry which is preliminary data.</text>
</comment>
<organism evidence="7 8">
    <name type="scientific">Leucosporidium creatinivorum</name>
    <dbReference type="NCBI Taxonomy" id="106004"/>
    <lineage>
        <taxon>Eukaryota</taxon>
        <taxon>Fungi</taxon>
        <taxon>Dikarya</taxon>
        <taxon>Basidiomycota</taxon>
        <taxon>Pucciniomycotina</taxon>
        <taxon>Microbotryomycetes</taxon>
        <taxon>Leucosporidiales</taxon>
        <taxon>Leucosporidium</taxon>
    </lineage>
</organism>
<dbReference type="PANTHER" id="PTHR23405:SF4">
    <property type="entry name" value="PROTEIN MAK16 HOMOLOG"/>
    <property type="match status" value="1"/>
</dbReference>
<accession>A0A1Y2G376</accession>
<comment type="subcellular location">
    <subcellularLocation>
        <location evidence="1">Nucleus</location>
    </subcellularLocation>
</comment>
<dbReference type="FunFam" id="3.30.390.110:FF:000001">
    <property type="entry name" value="Protein MAK16 homolog"/>
    <property type="match status" value="1"/>
</dbReference>
<protein>
    <recommendedName>
        <fullName evidence="4">Protein MAK16</fullName>
    </recommendedName>
</protein>
<keyword evidence="8" id="KW-1185">Reference proteome</keyword>
<feature type="compositionally biased region" description="Acidic residues" evidence="5">
    <location>
        <begin position="259"/>
        <end position="283"/>
    </location>
</feature>
<dbReference type="InterPro" id="IPR029004">
    <property type="entry name" value="Ribosomal_eL28/Mak16"/>
</dbReference>
<dbReference type="InParanoid" id="A0A1Y2G376"/>
<feature type="compositionally biased region" description="Acidic residues" evidence="5">
    <location>
        <begin position="200"/>
        <end position="251"/>
    </location>
</feature>
<dbReference type="EMBL" id="MCGR01000001">
    <property type="protein sequence ID" value="ORY92392.1"/>
    <property type="molecule type" value="Genomic_DNA"/>
</dbReference>
<reference evidence="7 8" key="1">
    <citation type="submission" date="2016-07" db="EMBL/GenBank/DDBJ databases">
        <title>Pervasive Adenine N6-methylation of Active Genes in Fungi.</title>
        <authorList>
            <consortium name="DOE Joint Genome Institute"/>
            <person name="Mondo S.J."/>
            <person name="Dannebaum R.O."/>
            <person name="Kuo R.C."/>
            <person name="Labutti K."/>
            <person name="Haridas S."/>
            <person name="Kuo A."/>
            <person name="Salamov A."/>
            <person name="Ahrendt S.R."/>
            <person name="Lipzen A."/>
            <person name="Sullivan W."/>
            <person name="Andreopoulos W.B."/>
            <person name="Clum A."/>
            <person name="Lindquist E."/>
            <person name="Daum C."/>
            <person name="Ramamoorthy G.K."/>
            <person name="Gryganskyi A."/>
            <person name="Culley D."/>
            <person name="Magnuson J.K."/>
            <person name="James T.Y."/>
            <person name="O'Malley M.A."/>
            <person name="Stajich J.E."/>
            <person name="Spatafora J.W."/>
            <person name="Visel A."/>
            <person name="Grigoriev I.V."/>
        </authorList>
    </citation>
    <scope>NUCLEOTIDE SEQUENCE [LARGE SCALE GENOMIC DNA]</scope>
    <source>
        <strain evidence="7 8">62-1032</strain>
    </source>
</reference>
<comment type="similarity">
    <text evidence="2 4">Belongs to the MAK16 family.</text>
</comment>
<evidence type="ECO:0000256" key="1">
    <source>
        <dbReference type="ARBA" id="ARBA00004123"/>
    </source>
</evidence>
<dbReference type="FunCoup" id="A0A1Y2G376">
    <property type="interactions" value="561"/>
</dbReference>
<dbReference type="InterPro" id="IPR006958">
    <property type="entry name" value="Mak16"/>
</dbReference>
<gene>
    <name evidence="7" type="ORF">BCR35DRAFT_285726</name>
</gene>
<feature type="domain" description="Ribosomal eL28/Mak16" evidence="6">
    <location>
        <begin position="6"/>
        <end position="118"/>
    </location>
</feature>
<dbReference type="GO" id="GO:0005730">
    <property type="term" value="C:nucleolus"/>
    <property type="evidence" value="ECO:0007669"/>
    <property type="project" value="UniProtKB-UniRule"/>
</dbReference>
<evidence type="ECO:0000313" key="7">
    <source>
        <dbReference type="EMBL" id="ORY92392.1"/>
    </source>
</evidence>
<dbReference type="PANTHER" id="PTHR23405">
    <property type="entry name" value="MAINTENANCE OF KILLER 16 MAK16 PROTEIN-RELATED"/>
    <property type="match status" value="1"/>
</dbReference>
<keyword evidence="3 4" id="KW-0539">Nucleus</keyword>
<feature type="compositionally biased region" description="Polar residues" evidence="5">
    <location>
        <begin position="324"/>
        <end position="336"/>
    </location>
</feature>
<dbReference type="Proteomes" id="UP000193467">
    <property type="component" value="Unassembled WGS sequence"/>
</dbReference>
<dbReference type="GO" id="GO:0030687">
    <property type="term" value="C:preribosome, large subunit precursor"/>
    <property type="evidence" value="ECO:0007669"/>
    <property type="project" value="TreeGrafter"/>
</dbReference>
<dbReference type="Pfam" id="PF01778">
    <property type="entry name" value="Ribosomal_L28e"/>
    <property type="match status" value="1"/>
</dbReference>
<evidence type="ECO:0000256" key="5">
    <source>
        <dbReference type="SAM" id="MobiDB-lite"/>
    </source>
</evidence>
<dbReference type="AlphaFoldDB" id="A0A1Y2G376"/>
<dbReference type="PIRSF" id="PIRSF003352">
    <property type="entry name" value="MAK16"/>
    <property type="match status" value="1"/>
</dbReference>
<evidence type="ECO:0000256" key="4">
    <source>
        <dbReference type="PIRNR" id="PIRNR003352"/>
    </source>
</evidence>
<evidence type="ECO:0000313" key="8">
    <source>
        <dbReference type="Proteomes" id="UP000193467"/>
    </source>
</evidence>
<evidence type="ECO:0000256" key="2">
    <source>
        <dbReference type="ARBA" id="ARBA00005514"/>
    </source>
</evidence>
<dbReference type="Gene3D" id="3.30.390.110">
    <property type="match status" value="1"/>
</dbReference>
<sequence length="336" mass="38662">MQADDVIWGIINSQHCSYKIKTITQNFCRNEYNVTGLCNRQACPLANSRYATVREHGGTVYLYMKTIERAHLPSKMWERVKLSGNYTKALEQIDAQLMYWPDYLIHKCKQRITKITQYLIKMKKLKLKEAPQLVPIKKKLERRESARESKALTAARLEKSLEKELIARLKSRAYGDQPLNVNEDVWRAVLNREKEVEAEKELEELGMESDETTEDEDSENEMEDDEDEREFVSDMEDESDLEDMEGYEMDGAEFNSGDDMSDESGFDEASDSGDEAEDDSEDEAPSKKRKAPAPPPTKGKGKGPLQPKKPRRKGPRVEVEYEQETQPLSAAQMDSW</sequence>
<feature type="region of interest" description="Disordered" evidence="5">
    <location>
        <begin position="197"/>
        <end position="336"/>
    </location>
</feature>
<dbReference type="GO" id="GO:0000470">
    <property type="term" value="P:maturation of LSU-rRNA"/>
    <property type="evidence" value="ECO:0007669"/>
    <property type="project" value="TreeGrafter"/>
</dbReference>
<dbReference type="OrthoDB" id="10251342at2759"/>
<evidence type="ECO:0000256" key="3">
    <source>
        <dbReference type="ARBA" id="ARBA00023242"/>
    </source>
</evidence>
<dbReference type="STRING" id="106004.A0A1Y2G376"/>